<dbReference type="AlphaFoldDB" id="A0A165F5D7"/>
<keyword evidence="7 9" id="KW-1133">Transmembrane helix</keyword>
<evidence type="ECO:0000256" key="3">
    <source>
        <dbReference type="ARBA" id="ARBA00022448"/>
    </source>
</evidence>
<keyword evidence="6 9" id="KW-0812">Transmembrane</keyword>
<dbReference type="InterPro" id="IPR030922">
    <property type="entry name" value="LptF"/>
</dbReference>
<dbReference type="Pfam" id="PF03739">
    <property type="entry name" value="LptF_LptG"/>
    <property type="match status" value="1"/>
</dbReference>
<proteinExistence type="predicted"/>
<dbReference type="Proteomes" id="UP000076625">
    <property type="component" value="Unassembled WGS sequence"/>
</dbReference>
<accession>A0A165F5D7</accession>
<reference evidence="11" key="1">
    <citation type="submission" date="2016-01" db="EMBL/GenBank/DDBJ databases">
        <title>Draft genome of Chromobacterium sp. F49.</title>
        <authorList>
            <person name="Hong K.W."/>
        </authorList>
    </citation>
    <scope>NUCLEOTIDE SEQUENCE [LARGE SCALE GENOMIC DNA]</scope>
    <source>
        <strain evidence="11">CN10</strain>
    </source>
</reference>
<evidence type="ECO:0000313" key="10">
    <source>
        <dbReference type="EMBL" id="KZE31259.1"/>
    </source>
</evidence>
<evidence type="ECO:0000256" key="9">
    <source>
        <dbReference type="SAM" id="Phobius"/>
    </source>
</evidence>
<dbReference type="NCBIfam" id="TIGR04407">
    <property type="entry name" value="LptF_YjgP"/>
    <property type="match status" value="1"/>
</dbReference>
<sequence>MVFHRSLTRELTFTAVGVFVVLLAILVTTQTINLLGRAAEGRIANEAVAALIGFWSLGLFPLLLILTVFISTLVVLTRVWRDHEMAVWLSSGIGLKDWIWPLLRFALPFAAIVALLTLYVSPWAAYRSKEYAEVLKQREEMSAISPGIFKESGSANRVYFIEQYSALHGTARQVFMQEISEGKVATILARAGKVTTNEHGERVLELNDGRRYVGTPGQADVEEAHFERYRVILGEAPPTIGEITHIQSRPTTALLASDAPSDKAELAWRLSLPAACVLLALLALPLSYFNPRSGHTYNLVYALIAFLLYQNALTLVRNWIGSGQLPPATMAAVHLALLALTLALVWLRSQPAAPLTRTLAALVRKA</sequence>
<name>A0A165F5D7_9NEIS</name>
<comment type="subcellular location">
    <subcellularLocation>
        <location evidence="1">Cell inner membrane</location>
        <topology evidence="1">Multi-pass membrane protein</topology>
    </subcellularLocation>
</comment>
<evidence type="ECO:0000256" key="1">
    <source>
        <dbReference type="ARBA" id="ARBA00004429"/>
    </source>
</evidence>
<dbReference type="STRING" id="1452487.AVW16_12255"/>
<dbReference type="PANTHER" id="PTHR33529">
    <property type="entry name" value="SLR0882 PROTEIN-RELATED"/>
    <property type="match status" value="1"/>
</dbReference>
<keyword evidence="5" id="KW-0997">Cell inner membrane</keyword>
<feature type="transmembrane region" description="Helical" evidence="9">
    <location>
        <begin position="295"/>
        <end position="316"/>
    </location>
</feature>
<dbReference type="OrthoDB" id="9778062at2"/>
<dbReference type="PANTHER" id="PTHR33529:SF7">
    <property type="entry name" value="LIPOPOLYSACCHARIDE EXPORT SYSTEM PERMEASE PROTEIN LPTF"/>
    <property type="match status" value="1"/>
</dbReference>
<organism evidence="10 11">
    <name type="scientific">Crenobacter luteus</name>
    <dbReference type="NCBI Taxonomy" id="1452487"/>
    <lineage>
        <taxon>Bacteria</taxon>
        <taxon>Pseudomonadati</taxon>
        <taxon>Pseudomonadota</taxon>
        <taxon>Betaproteobacteria</taxon>
        <taxon>Neisseriales</taxon>
        <taxon>Neisseriaceae</taxon>
        <taxon>Crenobacter</taxon>
    </lineage>
</organism>
<dbReference type="GO" id="GO:0043190">
    <property type="term" value="C:ATP-binding cassette (ABC) transporter complex"/>
    <property type="evidence" value="ECO:0007669"/>
    <property type="project" value="InterPro"/>
</dbReference>
<feature type="transmembrane region" description="Helical" evidence="9">
    <location>
        <begin position="328"/>
        <end position="347"/>
    </location>
</feature>
<feature type="transmembrane region" description="Helical" evidence="9">
    <location>
        <begin position="47"/>
        <end position="78"/>
    </location>
</feature>
<evidence type="ECO:0000256" key="2">
    <source>
        <dbReference type="ARBA" id="ARBA00014213"/>
    </source>
</evidence>
<protein>
    <recommendedName>
        <fullName evidence="2">Lipopolysaccharide export system permease protein LptF</fullName>
    </recommendedName>
</protein>
<evidence type="ECO:0000313" key="11">
    <source>
        <dbReference type="Proteomes" id="UP000076625"/>
    </source>
</evidence>
<evidence type="ECO:0000256" key="4">
    <source>
        <dbReference type="ARBA" id="ARBA00022475"/>
    </source>
</evidence>
<evidence type="ECO:0000256" key="5">
    <source>
        <dbReference type="ARBA" id="ARBA00022519"/>
    </source>
</evidence>
<dbReference type="GO" id="GO:0015920">
    <property type="term" value="P:lipopolysaccharide transport"/>
    <property type="evidence" value="ECO:0007669"/>
    <property type="project" value="TreeGrafter"/>
</dbReference>
<evidence type="ECO:0000256" key="6">
    <source>
        <dbReference type="ARBA" id="ARBA00022692"/>
    </source>
</evidence>
<keyword evidence="8 9" id="KW-0472">Membrane</keyword>
<evidence type="ECO:0000256" key="8">
    <source>
        <dbReference type="ARBA" id="ARBA00023136"/>
    </source>
</evidence>
<comment type="caution">
    <text evidence="10">The sequence shown here is derived from an EMBL/GenBank/DDBJ whole genome shotgun (WGS) entry which is preliminary data.</text>
</comment>
<evidence type="ECO:0000256" key="7">
    <source>
        <dbReference type="ARBA" id="ARBA00022989"/>
    </source>
</evidence>
<dbReference type="InterPro" id="IPR005495">
    <property type="entry name" value="LptG/LptF_permease"/>
</dbReference>
<keyword evidence="3" id="KW-0813">Transport</keyword>
<dbReference type="EMBL" id="LQQU01000025">
    <property type="protein sequence ID" value="KZE31259.1"/>
    <property type="molecule type" value="Genomic_DNA"/>
</dbReference>
<keyword evidence="11" id="KW-1185">Reference proteome</keyword>
<feature type="transmembrane region" description="Helical" evidence="9">
    <location>
        <begin position="12"/>
        <end position="35"/>
    </location>
</feature>
<keyword evidence="4" id="KW-1003">Cell membrane</keyword>
<gene>
    <name evidence="10" type="ORF">AVW16_12255</name>
</gene>
<dbReference type="RefSeq" id="WP_066613020.1">
    <property type="nucleotide sequence ID" value="NZ_LQQU01000025.1"/>
</dbReference>
<dbReference type="GO" id="GO:0055085">
    <property type="term" value="P:transmembrane transport"/>
    <property type="evidence" value="ECO:0007669"/>
    <property type="project" value="InterPro"/>
</dbReference>
<feature type="transmembrane region" description="Helical" evidence="9">
    <location>
        <begin position="98"/>
        <end position="120"/>
    </location>
</feature>